<proteinExistence type="predicted"/>
<dbReference type="Proteomes" id="UP001564760">
    <property type="component" value="Unassembled WGS sequence"/>
</dbReference>
<reference evidence="1 2" key="1">
    <citation type="submission" date="2024-08" db="EMBL/GenBank/DDBJ databases">
        <title>Mycobacterium servetensis sp. nov., a novel rapid-growing mycobacterial species recovered from a human patient in Zaragoza, Spain.</title>
        <authorList>
            <person name="Tristancho-Baro A.I."/>
            <person name="Buenestado-Serrano S."/>
            <person name="Garcia De Viedma D."/>
            <person name="Milagro-Beamonte A."/>
            <person name="Burillo N."/>
            <person name="Sanz S."/>
            <person name="Lopez-Calleja A.I."/>
            <person name="Penas-Utrilla D."/>
            <person name="Guardingo M."/>
            <person name="Garcia M.J."/>
            <person name="Vinuelas-Bayon J."/>
        </authorList>
    </citation>
    <scope>NUCLEOTIDE SEQUENCE [LARGE SCALE GENOMIC DNA]</scope>
    <source>
        <strain evidence="2">HUMS_12744610</strain>
    </source>
</reference>
<name>A0ABV4C9G1_9MYCO</name>
<evidence type="ECO:0000313" key="2">
    <source>
        <dbReference type="Proteomes" id="UP001564760"/>
    </source>
</evidence>
<dbReference type="RefSeq" id="WP_369742136.1">
    <property type="nucleotide sequence ID" value="NZ_JBGEDP010000003.1"/>
</dbReference>
<comment type="caution">
    <text evidence="1">The sequence shown here is derived from an EMBL/GenBank/DDBJ whole genome shotgun (WGS) entry which is preliminary data.</text>
</comment>
<dbReference type="EMBL" id="JBGEDP010000003">
    <property type="protein sequence ID" value="MEY8019112.1"/>
    <property type="molecule type" value="Genomic_DNA"/>
</dbReference>
<protein>
    <recommendedName>
        <fullName evidence="3">SAV-6107-like HEPN domain-containing protein</fullName>
    </recommendedName>
</protein>
<organism evidence="1 2">
    <name type="scientific">Mycobacterium servetii</name>
    <dbReference type="NCBI Taxonomy" id="3237418"/>
    <lineage>
        <taxon>Bacteria</taxon>
        <taxon>Bacillati</taxon>
        <taxon>Actinomycetota</taxon>
        <taxon>Actinomycetes</taxon>
        <taxon>Mycobacteriales</taxon>
        <taxon>Mycobacteriaceae</taxon>
        <taxon>Mycobacterium</taxon>
    </lineage>
</organism>
<evidence type="ECO:0000313" key="1">
    <source>
        <dbReference type="EMBL" id="MEY8019112.1"/>
    </source>
</evidence>
<sequence>MTAAAPVPRLHEAVRHLPDLPAGDRPDPYTPQLLRDNTAEFAGLIGALAETADILRWGTLAAHHATLTSTALRSARWPLEDRRAINPVRKGLQEALEPTYLAAMALHDAAHHVHALTTALGVGSSKSDR</sequence>
<evidence type="ECO:0008006" key="3">
    <source>
        <dbReference type="Google" id="ProtNLM"/>
    </source>
</evidence>
<accession>A0ABV4C9G1</accession>
<keyword evidence="2" id="KW-1185">Reference proteome</keyword>
<gene>
    <name evidence="1" type="ORF">AB8998_31175</name>
</gene>